<reference evidence="2" key="2">
    <citation type="journal article" date="2023" name="IMA Fungus">
        <title>Comparative genomic study of the Penicillium genus elucidates a diverse pangenome and 15 lateral gene transfer events.</title>
        <authorList>
            <person name="Petersen C."/>
            <person name="Sorensen T."/>
            <person name="Nielsen M.R."/>
            <person name="Sondergaard T.E."/>
            <person name="Sorensen J.L."/>
            <person name="Fitzpatrick D.A."/>
            <person name="Frisvad J.C."/>
            <person name="Nielsen K.L."/>
        </authorList>
    </citation>
    <scope>NUCLEOTIDE SEQUENCE</scope>
    <source>
        <strain evidence="2">IBT 30761</strain>
    </source>
</reference>
<dbReference type="OrthoDB" id="4179303at2759"/>
<reference evidence="2" key="1">
    <citation type="submission" date="2022-11" db="EMBL/GenBank/DDBJ databases">
        <authorList>
            <person name="Petersen C."/>
        </authorList>
    </citation>
    <scope>NUCLEOTIDE SEQUENCE</scope>
    <source>
        <strain evidence="2">IBT 30761</strain>
    </source>
</reference>
<evidence type="ECO:0000313" key="2">
    <source>
        <dbReference type="EMBL" id="KAJ5090609.1"/>
    </source>
</evidence>
<sequence>MSDLSGVFHRFFQEAKNLVAIHLGFPQKHPLNLTPDAIFHGIRWKTLRTLSLQGWRLSANEIISLAHRHHHELRELRLVGVYLRAGSRWSTVLSMLRSEMDRLDCLELRGINYDAYLEDLATSAGVEVFDPAPLLPSPPSSLSVVAAGTSPPDNPPLLRGDRMLDRSAMSEKVKGLSADELGDDGVRVRRGQERLWEAWALSPPQSARNGIAYGYGNGNANGNGNGIKIGLR</sequence>
<dbReference type="EMBL" id="JAPQKI010000009">
    <property type="protein sequence ID" value="KAJ5090609.1"/>
    <property type="molecule type" value="Genomic_DNA"/>
</dbReference>
<dbReference type="RefSeq" id="XP_056472590.1">
    <property type="nucleotide sequence ID" value="XM_056621784.1"/>
</dbReference>
<dbReference type="GeneID" id="81360763"/>
<dbReference type="Proteomes" id="UP001149074">
    <property type="component" value="Unassembled WGS sequence"/>
</dbReference>
<name>A0A9W9EZ85_9EURO</name>
<comment type="caution">
    <text evidence="2">The sequence shown here is derived from an EMBL/GenBank/DDBJ whole genome shotgun (WGS) entry which is preliminary data.</text>
</comment>
<organism evidence="2 3">
    <name type="scientific">Penicillium argentinense</name>
    <dbReference type="NCBI Taxonomy" id="1131581"/>
    <lineage>
        <taxon>Eukaryota</taxon>
        <taxon>Fungi</taxon>
        <taxon>Dikarya</taxon>
        <taxon>Ascomycota</taxon>
        <taxon>Pezizomycotina</taxon>
        <taxon>Eurotiomycetes</taxon>
        <taxon>Eurotiomycetidae</taxon>
        <taxon>Eurotiales</taxon>
        <taxon>Aspergillaceae</taxon>
        <taxon>Penicillium</taxon>
    </lineage>
</organism>
<dbReference type="AlphaFoldDB" id="A0A9W9EZ85"/>
<proteinExistence type="predicted"/>
<evidence type="ECO:0000256" key="1">
    <source>
        <dbReference type="SAM" id="MobiDB-lite"/>
    </source>
</evidence>
<gene>
    <name evidence="2" type="ORF">N7532_009293</name>
</gene>
<accession>A0A9W9EZ85</accession>
<feature type="region of interest" description="Disordered" evidence="1">
    <location>
        <begin position="141"/>
        <end position="160"/>
    </location>
</feature>
<protein>
    <submittedName>
        <fullName evidence="2">Uncharacterized protein</fullName>
    </submittedName>
</protein>
<keyword evidence="3" id="KW-1185">Reference proteome</keyword>
<evidence type="ECO:0000313" key="3">
    <source>
        <dbReference type="Proteomes" id="UP001149074"/>
    </source>
</evidence>